<dbReference type="EMBL" id="CM046388">
    <property type="protein sequence ID" value="KAI8571288.1"/>
    <property type="molecule type" value="Genomic_DNA"/>
</dbReference>
<organism evidence="1 2">
    <name type="scientific">Rhododendron molle</name>
    <name type="common">Chinese azalea</name>
    <name type="synonym">Azalea mollis</name>
    <dbReference type="NCBI Taxonomy" id="49168"/>
    <lineage>
        <taxon>Eukaryota</taxon>
        <taxon>Viridiplantae</taxon>
        <taxon>Streptophyta</taxon>
        <taxon>Embryophyta</taxon>
        <taxon>Tracheophyta</taxon>
        <taxon>Spermatophyta</taxon>
        <taxon>Magnoliopsida</taxon>
        <taxon>eudicotyledons</taxon>
        <taxon>Gunneridae</taxon>
        <taxon>Pentapetalae</taxon>
        <taxon>asterids</taxon>
        <taxon>Ericales</taxon>
        <taxon>Ericaceae</taxon>
        <taxon>Ericoideae</taxon>
        <taxon>Rhodoreae</taxon>
        <taxon>Rhododendron</taxon>
    </lineage>
</organism>
<evidence type="ECO:0000313" key="1">
    <source>
        <dbReference type="EMBL" id="KAI8571288.1"/>
    </source>
</evidence>
<keyword evidence="2" id="KW-1185">Reference proteome</keyword>
<gene>
    <name evidence="1" type="ORF">RHMOL_Rhmol01G0107800</name>
</gene>
<protein>
    <submittedName>
        <fullName evidence="1">Uncharacterized protein</fullName>
    </submittedName>
</protein>
<dbReference type="Proteomes" id="UP001062846">
    <property type="component" value="Chromosome 1"/>
</dbReference>
<reference evidence="1" key="1">
    <citation type="submission" date="2022-02" db="EMBL/GenBank/DDBJ databases">
        <title>Plant Genome Project.</title>
        <authorList>
            <person name="Zhang R.-G."/>
        </authorList>
    </citation>
    <scope>NUCLEOTIDE SEQUENCE</scope>
    <source>
        <strain evidence="1">AT1</strain>
    </source>
</reference>
<comment type="caution">
    <text evidence="1">The sequence shown here is derived from an EMBL/GenBank/DDBJ whole genome shotgun (WGS) entry which is preliminary data.</text>
</comment>
<proteinExistence type="predicted"/>
<name>A0ACC0Q2R4_RHOML</name>
<accession>A0ACC0Q2R4</accession>
<evidence type="ECO:0000313" key="2">
    <source>
        <dbReference type="Proteomes" id="UP001062846"/>
    </source>
</evidence>
<sequence length="678" mass="75626">MDEIIHPYSSPSLQQRLQFIIQSRNEWWAYAIFWQATKDINGSFLLSWGGGHFQGTKQCSVPNKLANNGHDQYGIQDNYSDIDRLVNGHVPDPEWFYMMSSTNSFVVGDGILGQTFSGDVYAWLAGEHELMLYDCERAKEAHVRGIQTLVCISTAYGVVELGSTEIIQEELDLLLLAKSLFGPNNTTSIETKQPSGPGETSTSTTSQSYSGRSNFKALLQSDSKADVLRSTKRGRYSKARGETPPNHGEVEKQRRHKLNNLFYMLRGIVPNVSKMNRASLLADAVAYIKELQENVGELEAELICAKSQETTKISFPNKHDNQSTSTTRVDHRHSRSTSLPGNGNGIKSAEVDVKVMGSGAVIRVQCMDVNYPVARLMDAIRVLECRVRHASISKVKELVLQHVVVDQVPDGLRSEVALKIVIERRTPIQNRRNSVADPQIFQMDEAAEYKIRQAARPLIDITNDSPIIGIAMGKLKTPVIGFDSVQEQAFSSFEVSRPTPVNTPQVLNLSGEEYFKNFCFALVAPPRRTGSYSSEPSASLIPLRTEARTGRKRSRVAVEKEVEGEGDDDEGQGKRKRGGDAKEYDDNGDLIICKLFGKRRVTIQDFRRKTLVSIGEYYSKDGKGLPSTKGRNDVNFNSKVWDKGEMVDLVKTRWLFGSKENTTSSIILPKTSRDVQMG</sequence>